<evidence type="ECO:0000256" key="1">
    <source>
        <dbReference type="ARBA" id="ARBA00022490"/>
    </source>
</evidence>
<dbReference type="AlphaFoldDB" id="A0A6M1T5R0"/>
<feature type="compositionally biased region" description="Basic and acidic residues" evidence="4">
    <location>
        <begin position="129"/>
        <end position="147"/>
    </location>
</feature>
<evidence type="ECO:0000313" key="6">
    <source>
        <dbReference type="Proteomes" id="UP000479132"/>
    </source>
</evidence>
<comment type="caution">
    <text evidence="5">The sequence shown here is derived from an EMBL/GenBank/DDBJ whole genome shotgun (WGS) entry which is preliminary data.</text>
</comment>
<evidence type="ECO:0000256" key="4">
    <source>
        <dbReference type="SAM" id="MobiDB-lite"/>
    </source>
</evidence>
<feature type="region of interest" description="Disordered" evidence="4">
    <location>
        <begin position="128"/>
        <end position="155"/>
    </location>
</feature>
<dbReference type="CDD" id="cd09294">
    <property type="entry name" value="SmpB"/>
    <property type="match status" value="1"/>
</dbReference>
<evidence type="ECO:0000256" key="2">
    <source>
        <dbReference type="ARBA" id="ARBA00022884"/>
    </source>
</evidence>
<sequence length="155" mass="18287">MSNSPPTIKNRKARHEYHIDETYEAGISLKGTEVKSLREGNASLGEAFAYLKDGEVWLHDMYIKPYKHASYENHNERRDRKLLLHKREIRDMDKAVSKKGYTLVPLKLYFKKGYAKVLIGIGKGKKQHDKREDIKERDMKRELDRKYKGSYKVNM</sequence>
<dbReference type="NCBIfam" id="NF003843">
    <property type="entry name" value="PRK05422.1"/>
    <property type="match status" value="1"/>
</dbReference>
<protein>
    <recommendedName>
        <fullName evidence="3">SsrA-binding protein</fullName>
    </recommendedName>
    <alternativeName>
        <fullName evidence="3">Small protein B</fullName>
    </alternativeName>
</protein>
<name>A0A6M1T5R0_9BACT</name>
<proteinExistence type="inferred from homology"/>
<gene>
    <name evidence="3 5" type="primary">smpB</name>
    <name evidence="5" type="ORF">G3569_03055</name>
</gene>
<dbReference type="PANTHER" id="PTHR30308:SF2">
    <property type="entry name" value="SSRA-BINDING PROTEIN"/>
    <property type="match status" value="1"/>
</dbReference>
<accession>A0A6M1T5R0</accession>
<dbReference type="PROSITE" id="PS01317">
    <property type="entry name" value="SSRP"/>
    <property type="match status" value="1"/>
</dbReference>
<dbReference type="Gene3D" id="2.40.280.10">
    <property type="match status" value="1"/>
</dbReference>
<dbReference type="HAMAP" id="MF_00023">
    <property type="entry name" value="SmpB"/>
    <property type="match status" value="1"/>
</dbReference>
<dbReference type="Proteomes" id="UP000479132">
    <property type="component" value="Unassembled WGS sequence"/>
</dbReference>
<comment type="subcellular location">
    <subcellularLocation>
        <location evidence="3">Cytoplasm</location>
    </subcellularLocation>
    <text evidence="3">The tmRNA-SmpB complex associates with stalled 70S ribosomes.</text>
</comment>
<dbReference type="GO" id="GO:0003723">
    <property type="term" value="F:RNA binding"/>
    <property type="evidence" value="ECO:0007669"/>
    <property type="project" value="UniProtKB-UniRule"/>
</dbReference>
<comment type="function">
    <text evidence="3">Required for rescue of stalled ribosomes mediated by trans-translation. Binds to transfer-messenger RNA (tmRNA), required for stable association of tmRNA with ribosomes. tmRNA and SmpB together mimic tRNA shape, replacing the anticodon stem-loop with SmpB. tmRNA is encoded by the ssrA gene; the 2 termini fold to resemble tRNA(Ala) and it encodes a 'tag peptide', a short internal open reading frame. During trans-translation Ala-aminoacylated tmRNA acts like a tRNA, entering the A-site of stalled ribosomes, displacing the stalled mRNA. The ribosome then switches to translate the ORF on the tmRNA; the nascent peptide is terminated with the 'tag peptide' encoded by the tmRNA and targeted for degradation. The ribosome is freed to recommence translation, which seems to be the essential function of trans-translation.</text>
</comment>
<dbReference type="PANTHER" id="PTHR30308">
    <property type="entry name" value="TMRNA-BINDING COMPONENT OF TRANS-TRANSLATION TAGGING COMPLEX"/>
    <property type="match status" value="1"/>
</dbReference>
<dbReference type="InterPro" id="IPR023620">
    <property type="entry name" value="SmpB"/>
</dbReference>
<keyword evidence="2 3" id="KW-0694">RNA-binding</keyword>
<dbReference type="EMBL" id="JAALLS010000002">
    <property type="protein sequence ID" value="NGP87321.1"/>
    <property type="molecule type" value="Genomic_DNA"/>
</dbReference>
<evidence type="ECO:0000256" key="3">
    <source>
        <dbReference type="HAMAP-Rule" id="MF_00023"/>
    </source>
</evidence>
<dbReference type="InterPro" id="IPR000037">
    <property type="entry name" value="SsrA-bd_prot"/>
</dbReference>
<organism evidence="5 6">
    <name type="scientific">Fodinibius halophilus</name>
    <dbReference type="NCBI Taxonomy" id="1736908"/>
    <lineage>
        <taxon>Bacteria</taxon>
        <taxon>Pseudomonadati</taxon>
        <taxon>Balneolota</taxon>
        <taxon>Balneolia</taxon>
        <taxon>Balneolales</taxon>
        <taxon>Balneolaceae</taxon>
        <taxon>Fodinibius</taxon>
    </lineage>
</organism>
<dbReference type="GO" id="GO:0070929">
    <property type="term" value="P:trans-translation"/>
    <property type="evidence" value="ECO:0007669"/>
    <property type="project" value="UniProtKB-UniRule"/>
</dbReference>
<dbReference type="GO" id="GO:0070930">
    <property type="term" value="P:trans-translation-dependent protein tagging"/>
    <property type="evidence" value="ECO:0007669"/>
    <property type="project" value="TreeGrafter"/>
</dbReference>
<reference evidence="5 6" key="1">
    <citation type="submission" date="2020-02" db="EMBL/GenBank/DDBJ databases">
        <title>Aliifodinibius halophilus 2W32, complete genome.</title>
        <authorList>
            <person name="Li Y."/>
            <person name="Wu S."/>
        </authorList>
    </citation>
    <scope>NUCLEOTIDE SEQUENCE [LARGE SCALE GENOMIC DNA]</scope>
    <source>
        <strain evidence="5 6">2W32</strain>
    </source>
</reference>
<comment type="similarity">
    <text evidence="3">Belongs to the SmpB family.</text>
</comment>
<dbReference type="InterPro" id="IPR020081">
    <property type="entry name" value="SsrA-bd_prot_CS"/>
</dbReference>
<keyword evidence="1 3" id="KW-0963">Cytoplasm</keyword>
<evidence type="ECO:0000313" key="5">
    <source>
        <dbReference type="EMBL" id="NGP87321.1"/>
    </source>
</evidence>
<dbReference type="GO" id="GO:0005829">
    <property type="term" value="C:cytosol"/>
    <property type="evidence" value="ECO:0007669"/>
    <property type="project" value="TreeGrafter"/>
</dbReference>
<dbReference type="Pfam" id="PF01668">
    <property type="entry name" value="SmpB"/>
    <property type="match status" value="1"/>
</dbReference>
<keyword evidence="6" id="KW-1185">Reference proteome</keyword>
<dbReference type="RefSeq" id="WP_165265954.1">
    <property type="nucleotide sequence ID" value="NZ_JAALLS010000002.1"/>
</dbReference>
<dbReference type="SUPFAM" id="SSF74982">
    <property type="entry name" value="Small protein B (SmpB)"/>
    <property type="match status" value="1"/>
</dbReference>
<dbReference type="NCBIfam" id="TIGR00086">
    <property type="entry name" value="smpB"/>
    <property type="match status" value="1"/>
</dbReference>